<evidence type="ECO:0000313" key="11">
    <source>
        <dbReference type="Proteomes" id="UP000677616"/>
    </source>
</evidence>
<keyword evidence="11" id="KW-1185">Reference proteome</keyword>
<evidence type="ECO:0000313" key="10">
    <source>
        <dbReference type="EMBL" id="QUE53531.1"/>
    </source>
</evidence>
<feature type="transmembrane region" description="Helical" evidence="9">
    <location>
        <begin position="64"/>
        <end position="85"/>
    </location>
</feature>
<keyword evidence="7 9" id="KW-0472">Membrane</keyword>
<dbReference type="Gene3D" id="1.10.3470.10">
    <property type="entry name" value="ABC transporter involved in vitamin B12 uptake, BtuC"/>
    <property type="match status" value="1"/>
</dbReference>
<keyword evidence="6 9" id="KW-1133">Transmembrane helix</keyword>
<feature type="transmembrane region" description="Helical" evidence="9">
    <location>
        <begin position="167"/>
        <end position="184"/>
    </location>
</feature>
<evidence type="ECO:0000256" key="9">
    <source>
        <dbReference type="SAM" id="Phobius"/>
    </source>
</evidence>
<proteinExistence type="inferred from homology"/>
<dbReference type="PANTHER" id="PTHR30477:SF3">
    <property type="entry name" value="METAL TRANSPORT SYSTEM MEMBRANE PROTEIN CT_069-RELATED"/>
    <property type="match status" value="1"/>
</dbReference>
<evidence type="ECO:0000256" key="5">
    <source>
        <dbReference type="ARBA" id="ARBA00022692"/>
    </source>
</evidence>
<sequence length="286" mass="30761">MLDILRDYSFWTVALGTIFLALAASVIGSISVLTKQSLIGDSLGHASYPGVIVSFMVFQSRNPFLLMLGAMLAGYLSYGLVRWICKDGKHSLVNALSLVAASFFGLGMVLKNYIQGHEAFAGASQAGLQTYLFGQAAFIQLDDVGLICLVSLLSLSIFFACYQQYKIFLFDAVFAGLVGVRVKWLERLSMFLMICLIAVGLKLVGAVLMSSFLIAPAVWGLLLGKSYRQTLGLSALIAMGSAFAGTWMSSVVSGLSTGPSIIVCMSVSVLLAFAYVTYVRKENSRV</sequence>
<dbReference type="RefSeq" id="WP_212569705.1">
    <property type="nucleotide sequence ID" value="NZ_CP073084.1"/>
</dbReference>
<dbReference type="Pfam" id="PF00950">
    <property type="entry name" value="ABC-3"/>
    <property type="match status" value="1"/>
</dbReference>
<organism evidence="10 11">
    <name type="scientific">Streptococcus oriscaviae</name>
    <dbReference type="NCBI Taxonomy" id="2781599"/>
    <lineage>
        <taxon>Bacteria</taxon>
        <taxon>Bacillati</taxon>
        <taxon>Bacillota</taxon>
        <taxon>Bacilli</taxon>
        <taxon>Lactobacillales</taxon>
        <taxon>Streptococcaceae</taxon>
        <taxon>Streptococcus</taxon>
    </lineage>
</organism>
<feature type="transmembrane region" description="Helical" evidence="9">
    <location>
        <begin position="190"/>
        <end position="223"/>
    </location>
</feature>
<dbReference type="EMBL" id="CP073084">
    <property type="protein sequence ID" value="QUE53531.1"/>
    <property type="molecule type" value="Genomic_DNA"/>
</dbReference>
<keyword evidence="5 8" id="KW-0812">Transmembrane</keyword>
<feature type="transmembrane region" description="Helical" evidence="9">
    <location>
        <begin position="230"/>
        <end position="248"/>
    </location>
</feature>
<gene>
    <name evidence="10" type="ORF">INT76_06600</name>
</gene>
<protein>
    <submittedName>
        <fullName evidence="10">Metal ABC transporter permease</fullName>
    </submittedName>
</protein>
<evidence type="ECO:0000256" key="3">
    <source>
        <dbReference type="ARBA" id="ARBA00022448"/>
    </source>
</evidence>
<feature type="transmembrane region" description="Helical" evidence="9">
    <location>
        <begin position="260"/>
        <end position="279"/>
    </location>
</feature>
<evidence type="ECO:0000256" key="8">
    <source>
        <dbReference type="RuleBase" id="RU003943"/>
    </source>
</evidence>
<feature type="transmembrane region" description="Helical" evidence="9">
    <location>
        <begin position="144"/>
        <end position="162"/>
    </location>
</feature>
<dbReference type="SUPFAM" id="SSF81345">
    <property type="entry name" value="ABC transporter involved in vitamin B12 uptake, BtuC"/>
    <property type="match status" value="1"/>
</dbReference>
<reference evidence="10 11" key="1">
    <citation type="submission" date="2021-04" db="EMBL/GenBank/DDBJ databases">
        <title>Complete genome sequence of a novel Streptococcus species.</title>
        <authorList>
            <person name="Teng J.L.L."/>
        </authorList>
    </citation>
    <scope>NUCLEOTIDE SEQUENCE [LARGE SCALE GENOMIC DNA]</scope>
    <source>
        <strain evidence="10 11">HKU75</strain>
    </source>
</reference>
<dbReference type="InterPro" id="IPR001626">
    <property type="entry name" value="ABC_TroCD"/>
</dbReference>
<feature type="transmembrane region" description="Helical" evidence="9">
    <location>
        <begin position="92"/>
        <end position="110"/>
    </location>
</feature>
<feature type="transmembrane region" description="Helical" evidence="9">
    <location>
        <begin position="12"/>
        <end position="33"/>
    </location>
</feature>
<comment type="subcellular location">
    <subcellularLocation>
        <location evidence="1 8">Cell membrane</location>
        <topology evidence="1 8">Multi-pass membrane protein</topology>
    </subcellularLocation>
</comment>
<dbReference type="InterPro" id="IPR037294">
    <property type="entry name" value="ABC_BtuC-like"/>
</dbReference>
<evidence type="ECO:0000256" key="2">
    <source>
        <dbReference type="ARBA" id="ARBA00008034"/>
    </source>
</evidence>
<evidence type="ECO:0000256" key="1">
    <source>
        <dbReference type="ARBA" id="ARBA00004651"/>
    </source>
</evidence>
<dbReference type="Proteomes" id="UP000677616">
    <property type="component" value="Chromosome"/>
</dbReference>
<evidence type="ECO:0000256" key="4">
    <source>
        <dbReference type="ARBA" id="ARBA00022475"/>
    </source>
</evidence>
<comment type="similarity">
    <text evidence="2 8">Belongs to the ABC-3 integral membrane protein family.</text>
</comment>
<keyword evidence="4" id="KW-1003">Cell membrane</keyword>
<accession>A0ABX7YIB4</accession>
<evidence type="ECO:0000256" key="6">
    <source>
        <dbReference type="ARBA" id="ARBA00022989"/>
    </source>
</evidence>
<name>A0ABX7YIB4_9STRE</name>
<evidence type="ECO:0000256" key="7">
    <source>
        <dbReference type="ARBA" id="ARBA00023136"/>
    </source>
</evidence>
<keyword evidence="3 8" id="KW-0813">Transport</keyword>
<dbReference type="PANTHER" id="PTHR30477">
    <property type="entry name" value="ABC-TRANSPORTER METAL-BINDING PROTEIN"/>
    <property type="match status" value="1"/>
</dbReference>